<organism evidence="1 2">
    <name type="scientific">Candidatus Glomeribacter gigasporarum BEG34</name>
    <dbReference type="NCBI Taxonomy" id="1070319"/>
    <lineage>
        <taxon>Bacteria</taxon>
        <taxon>Pseudomonadati</taxon>
        <taxon>Pseudomonadota</taxon>
        <taxon>Betaproteobacteria</taxon>
        <taxon>Burkholderiales</taxon>
        <taxon>Burkholderiaceae</taxon>
        <taxon>Candidatus Glomeribacter</taxon>
    </lineage>
</organism>
<name>G2J9M3_9BURK</name>
<evidence type="ECO:0000313" key="2">
    <source>
        <dbReference type="Proteomes" id="UP000054051"/>
    </source>
</evidence>
<gene>
    <name evidence="1" type="ORF">CAGGBEG34_240041</name>
</gene>
<dbReference type="Gene3D" id="3.40.630.30">
    <property type="match status" value="1"/>
</dbReference>
<dbReference type="EMBL" id="CAFB01000041">
    <property type="protein sequence ID" value="CCD29470.1"/>
    <property type="molecule type" value="Genomic_DNA"/>
</dbReference>
<sequence>MLSSCSCITDGVRFIYNEIQHGVQNFRAQNSVNEAQEIEAVATERFYNKPMITWKVVENARGFTQLRPEIEVQIPEGEKLWIKGYLPEDEADFVKLYTDQESMKDYQNGAWTPQRASDRFDQFLARFEGRRDTESGQYNALSGYGVYKEDGAYIGHVNLGDQNIPDTWEGEGLDAYREQTFLGTGAAGFKAYWDHGYGQAAGHAVEICLVYELLSGKAQREQPNTLKPQYDRILLTAHKDSPGRKILEALKFECISENAQVGYQEPRHVYLSPKIDQALYDTPIPVAKSGAERQAASTQTYSYQSLDSLRVV</sequence>
<proteinExistence type="predicted"/>
<keyword evidence="2" id="KW-1185">Reference proteome</keyword>
<dbReference type="Proteomes" id="UP000054051">
    <property type="component" value="Unassembled WGS sequence"/>
</dbReference>
<dbReference type="AlphaFoldDB" id="G2J9M3"/>
<dbReference type="InterPro" id="IPR016181">
    <property type="entry name" value="Acyl_CoA_acyltransferase"/>
</dbReference>
<accession>G2J9M3</accession>
<dbReference type="SUPFAM" id="SSF55729">
    <property type="entry name" value="Acyl-CoA N-acyltransferases (Nat)"/>
    <property type="match status" value="1"/>
</dbReference>
<evidence type="ECO:0000313" key="1">
    <source>
        <dbReference type="EMBL" id="CCD29470.1"/>
    </source>
</evidence>
<comment type="caution">
    <text evidence="1">The sequence shown here is derived from an EMBL/GenBank/DDBJ whole genome shotgun (WGS) entry which is preliminary data.</text>
</comment>
<protein>
    <submittedName>
        <fullName evidence="1">Uncharacterized protein</fullName>
    </submittedName>
</protein>
<reference evidence="1 2" key="1">
    <citation type="submission" date="2011-08" db="EMBL/GenBank/DDBJ databases">
        <title>The genome of the obligate endobacterium of an arbuscular mycorrhizal fungus reveals an interphylum network of nutritional interactions.</title>
        <authorList>
            <person name="Ghignone S."/>
            <person name="Salvioli A."/>
            <person name="Anca I."/>
            <person name="Lumini E."/>
            <person name="Ortu G."/>
            <person name="Petiti L."/>
            <person name="Cruveiller S."/>
            <person name="Bianciotto V."/>
            <person name="Piffanelli P."/>
            <person name="Lanfranco L."/>
            <person name="Bonfante P."/>
        </authorList>
    </citation>
    <scope>NUCLEOTIDE SEQUENCE [LARGE SCALE GENOMIC DNA]</scope>
    <source>
        <strain evidence="1 2">BEG34</strain>
    </source>
</reference>